<dbReference type="EMBL" id="CM056815">
    <property type="protein sequence ID" value="KAJ8630259.1"/>
    <property type="molecule type" value="Genomic_DNA"/>
</dbReference>
<gene>
    <name evidence="1" type="ORF">MRB53_023582</name>
</gene>
<accession>A0ACC2L9W8</accession>
<evidence type="ECO:0000313" key="1">
    <source>
        <dbReference type="EMBL" id="KAJ8630259.1"/>
    </source>
</evidence>
<keyword evidence="2" id="KW-1185">Reference proteome</keyword>
<reference evidence="1 2" key="1">
    <citation type="journal article" date="2022" name="Hortic Res">
        <title>A haplotype resolved chromosomal level avocado genome allows analysis of novel avocado genes.</title>
        <authorList>
            <person name="Nath O."/>
            <person name="Fletcher S.J."/>
            <person name="Hayward A."/>
            <person name="Shaw L.M."/>
            <person name="Masouleh A.K."/>
            <person name="Furtado A."/>
            <person name="Henry R.J."/>
            <person name="Mitter N."/>
        </authorList>
    </citation>
    <scope>NUCLEOTIDE SEQUENCE [LARGE SCALE GENOMIC DNA]</scope>
    <source>
        <strain evidence="2">cv. Hass</strain>
    </source>
</reference>
<comment type="caution">
    <text evidence="1">The sequence shown here is derived from an EMBL/GenBank/DDBJ whole genome shotgun (WGS) entry which is preliminary data.</text>
</comment>
<proteinExistence type="predicted"/>
<evidence type="ECO:0000313" key="2">
    <source>
        <dbReference type="Proteomes" id="UP001234297"/>
    </source>
</evidence>
<organism evidence="1 2">
    <name type="scientific">Persea americana</name>
    <name type="common">Avocado</name>
    <dbReference type="NCBI Taxonomy" id="3435"/>
    <lineage>
        <taxon>Eukaryota</taxon>
        <taxon>Viridiplantae</taxon>
        <taxon>Streptophyta</taxon>
        <taxon>Embryophyta</taxon>
        <taxon>Tracheophyta</taxon>
        <taxon>Spermatophyta</taxon>
        <taxon>Magnoliopsida</taxon>
        <taxon>Magnoliidae</taxon>
        <taxon>Laurales</taxon>
        <taxon>Lauraceae</taxon>
        <taxon>Persea</taxon>
    </lineage>
</organism>
<name>A0ACC2L9W8_PERAE</name>
<sequence length="371" mass="41607">MKAGANPKLILFHPNPLQKQGLFSPPHRLHLLFFISLSTLFLLFLAILTTKHITSSSPSSASSSSSSSSSSHPPPLPSFVVDALLHYSSASNATAHMSSSDLRSISAALRRCSSPCNFLIFGLGHETLLWKAVNYNGRTVFLDENEYFAAWFEAKHPHLETYDVRYTTTVAQMPQLIAAAEEQIRNECRPVQNLLFSDCALAINDLPNQLYDIDWDVILVDGPRGYSPTAPGRMSAIFTAAVLARSKRGGGATHIFVHDFDREVERVCSERFLCRENMVESSASMAHFVVERMIPEGVREAIEEFYHDAEMYCFHALQYFQEVMELPLLLQTTVVVGLISLRTYMIELEDWKAGNIPAEERSQDYSANYLC</sequence>
<protein>
    <submittedName>
        <fullName evidence="1">Uncharacterized protein</fullName>
    </submittedName>
</protein>
<dbReference type="Proteomes" id="UP001234297">
    <property type="component" value="Chromosome 7"/>
</dbReference>